<dbReference type="PANTHER" id="PTHR47966:SF57">
    <property type="entry name" value="PEPTIDASE A1 DOMAIN-CONTAINING PROTEIN"/>
    <property type="match status" value="1"/>
</dbReference>
<dbReference type="PROSITE" id="PS00141">
    <property type="entry name" value="ASP_PROTEASE"/>
    <property type="match status" value="1"/>
</dbReference>
<keyword evidence="4" id="KW-1015">Disulfide bond</keyword>
<dbReference type="PANTHER" id="PTHR47966">
    <property type="entry name" value="BETA-SITE APP-CLEAVING ENZYME, ISOFORM A-RELATED"/>
    <property type="match status" value="1"/>
</dbReference>
<keyword evidence="5" id="KW-0645">Protease</keyword>
<feature type="active site" evidence="3">
    <location>
        <position position="296"/>
    </location>
</feature>
<protein>
    <submittedName>
        <fullName evidence="8">Aspartic peptidase domain-containing protein</fullName>
    </submittedName>
</protein>
<keyword evidence="6" id="KW-0732">Signal</keyword>
<dbReference type="SUPFAM" id="SSF50630">
    <property type="entry name" value="Acid proteases"/>
    <property type="match status" value="1"/>
</dbReference>
<name>A0A1Y2ERS1_9BASI</name>
<comment type="similarity">
    <text evidence="1 5">Belongs to the peptidase A1 family.</text>
</comment>
<evidence type="ECO:0000256" key="5">
    <source>
        <dbReference type="RuleBase" id="RU000454"/>
    </source>
</evidence>
<dbReference type="Pfam" id="PF00026">
    <property type="entry name" value="Asp"/>
    <property type="match status" value="1"/>
</dbReference>
<comment type="caution">
    <text evidence="8">The sequence shown here is derived from an EMBL/GenBank/DDBJ whole genome shotgun (WGS) entry which is preliminary data.</text>
</comment>
<dbReference type="InterPro" id="IPR033121">
    <property type="entry name" value="PEPTIDASE_A1"/>
</dbReference>
<dbReference type="STRING" id="106004.A0A1Y2ERS1"/>
<evidence type="ECO:0000256" key="1">
    <source>
        <dbReference type="ARBA" id="ARBA00007447"/>
    </source>
</evidence>
<evidence type="ECO:0000313" key="8">
    <source>
        <dbReference type="EMBL" id="ORY74290.1"/>
    </source>
</evidence>
<dbReference type="InParanoid" id="A0A1Y2ERS1"/>
<sequence length="409" mass="43365">MVTFALTALALLASSVSALHSIPLTRRSGYVLESGAVNLTAFQNEVSLMATKYEKNNRILRTNLFNDKATSRSKLRERGAVSLAIKSYAVWTGPSYIGTPAQSFVTYFDTGSSDFTVADSSCPTSSCGSKARYTVSKSSTAVTTTTTVTTNFADGTSSKGTLIKDTVKIGGLTVTGQAVISSSSLSSTVADLDSDALMGLAWPALSSAYQNPVPFTQYDQGVGTKGVFGLALSMTAGKSSLTFGGYDRTKMTGIITYYPCGLTTSAAYRTYWQIAASAPFVNGVQAITTRVNMILDSGTTLIIAPAAAAAQFWAAVPGSAKLDSNFWTFPCDSPPDVTFGLTRVMKKWAVNPDDFNLGVIEGDESRCLGAVATQNLGLGTSWILGDTFLMNWYTIYDVQNSRIGLATKK</sequence>
<dbReference type="OrthoDB" id="15189at2759"/>
<reference evidence="8 9" key="1">
    <citation type="submission" date="2016-07" db="EMBL/GenBank/DDBJ databases">
        <title>Pervasive Adenine N6-methylation of Active Genes in Fungi.</title>
        <authorList>
            <consortium name="DOE Joint Genome Institute"/>
            <person name="Mondo S.J."/>
            <person name="Dannebaum R.O."/>
            <person name="Kuo R.C."/>
            <person name="Labutti K."/>
            <person name="Haridas S."/>
            <person name="Kuo A."/>
            <person name="Salamov A."/>
            <person name="Ahrendt S.R."/>
            <person name="Lipzen A."/>
            <person name="Sullivan W."/>
            <person name="Andreopoulos W.B."/>
            <person name="Clum A."/>
            <person name="Lindquist E."/>
            <person name="Daum C."/>
            <person name="Ramamoorthy G.K."/>
            <person name="Gryganskyi A."/>
            <person name="Culley D."/>
            <person name="Magnuson J.K."/>
            <person name="James T.Y."/>
            <person name="O'Malley M.A."/>
            <person name="Stajich J.E."/>
            <person name="Spatafora J.W."/>
            <person name="Visel A."/>
            <person name="Grigoriev I.V."/>
        </authorList>
    </citation>
    <scope>NUCLEOTIDE SEQUENCE [LARGE SCALE GENOMIC DNA]</scope>
    <source>
        <strain evidence="8 9">62-1032</strain>
    </source>
</reference>
<dbReference type="CDD" id="cd05471">
    <property type="entry name" value="pepsin_like"/>
    <property type="match status" value="1"/>
</dbReference>
<dbReference type="PRINTS" id="PR00792">
    <property type="entry name" value="PEPSIN"/>
</dbReference>
<dbReference type="PROSITE" id="PS51767">
    <property type="entry name" value="PEPTIDASE_A1"/>
    <property type="match status" value="1"/>
</dbReference>
<feature type="active site" evidence="3">
    <location>
        <position position="109"/>
    </location>
</feature>
<dbReference type="InterPro" id="IPR001969">
    <property type="entry name" value="Aspartic_peptidase_AS"/>
</dbReference>
<evidence type="ECO:0000313" key="9">
    <source>
        <dbReference type="Proteomes" id="UP000193467"/>
    </source>
</evidence>
<dbReference type="InterPro" id="IPR001461">
    <property type="entry name" value="Aspartic_peptidase_A1"/>
</dbReference>
<evidence type="ECO:0000259" key="7">
    <source>
        <dbReference type="PROSITE" id="PS51767"/>
    </source>
</evidence>
<keyword evidence="9" id="KW-1185">Reference proteome</keyword>
<feature type="disulfide bond" evidence="4">
    <location>
        <begin position="122"/>
        <end position="127"/>
    </location>
</feature>
<dbReference type="Gene3D" id="2.40.70.10">
    <property type="entry name" value="Acid Proteases"/>
    <property type="match status" value="2"/>
</dbReference>
<dbReference type="InterPro" id="IPR034164">
    <property type="entry name" value="Pepsin-like_dom"/>
</dbReference>
<evidence type="ECO:0000256" key="6">
    <source>
        <dbReference type="SAM" id="SignalP"/>
    </source>
</evidence>
<dbReference type="InterPro" id="IPR021109">
    <property type="entry name" value="Peptidase_aspartic_dom_sf"/>
</dbReference>
<evidence type="ECO:0000256" key="3">
    <source>
        <dbReference type="PIRSR" id="PIRSR601461-1"/>
    </source>
</evidence>
<feature type="signal peptide" evidence="6">
    <location>
        <begin position="1"/>
        <end position="18"/>
    </location>
</feature>
<keyword evidence="5" id="KW-0378">Hydrolase</keyword>
<accession>A0A1Y2ERS1</accession>
<feature type="chain" id="PRO_5011005077" evidence="6">
    <location>
        <begin position="19"/>
        <end position="409"/>
    </location>
</feature>
<organism evidence="8 9">
    <name type="scientific">Leucosporidium creatinivorum</name>
    <dbReference type="NCBI Taxonomy" id="106004"/>
    <lineage>
        <taxon>Eukaryota</taxon>
        <taxon>Fungi</taxon>
        <taxon>Dikarya</taxon>
        <taxon>Basidiomycota</taxon>
        <taxon>Pucciniomycotina</taxon>
        <taxon>Microbotryomycetes</taxon>
        <taxon>Leucosporidiales</taxon>
        <taxon>Leucosporidium</taxon>
    </lineage>
</organism>
<dbReference type="EMBL" id="MCGR01000042">
    <property type="protein sequence ID" value="ORY74290.1"/>
    <property type="molecule type" value="Genomic_DNA"/>
</dbReference>
<proteinExistence type="inferred from homology"/>
<feature type="domain" description="Peptidase A1" evidence="7">
    <location>
        <begin position="91"/>
        <end position="406"/>
    </location>
</feature>
<evidence type="ECO:0000256" key="4">
    <source>
        <dbReference type="PIRSR" id="PIRSR601461-2"/>
    </source>
</evidence>
<dbReference type="Proteomes" id="UP000193467">
    <property type="component" value="Unassembled WGS sequence"/>
</dbReference>
<dbReference type="AlphaFoldDB" id="A0A1Y2ERS1"/>
<gene>
    <name evidence="8" type="ORF">BCR35DRAFT_293378</name>
</gene>
<keyword evidence="2 5" id="KW-0064">Aspartyl protease</keyword>
<evidence type="ECO:0000256" key="2">
    <source>
        <dbReference type="ARBA" id="ARBA00022750"/>
    </source>
</evidence>
<dbReference type="GO" id="GO:0004190">
    <property type="term" value="F:aspartic-type endopeptidase activity"/>
    <property type="evidence" value="ECO:0007669"/>
    <property type="project" value="UniProtKB-KW"/>
</dbReference>
<dbReference type="GO" id="GO:0006508">
    <property type="term" value="P:proteolysis"/>
    <property type="evidence" value="ECO:0007669"/>
    <property type="project" value="UniProtKB-KW"/>
</dbReference>